<organism evidence="8 9">
    <name type="scientific">Stegodyphus mimosarum</name>
    <name type="common">African social velvet spider</name>
    <dbReference type="NCBI Taxonomy" id="407821"/>
    <lineage>
        <taxon>Eukaryota</taxon>
        <taxon>Metazoa</taxon>
        <taxon>Ecdysozoa</taxon>
        <taxon>Arthropoda</taxon>
        <taxon>Chelicerata</taxon>
        <taxon>Arachnida</taxon>
        <taxon>Araneae</taxon>
        <taxon>Araneomorphae</taxon>
        <taxon>Entelegynae</taxon>
        <taxon>Eresoidea</taxon>
        <taxon>Eresidae</taxon>
        <taxon>Stegodyphus</taxon>
    </lineage>
</organism>
<keyword evidence="5 6" id="KW-0472">Membrane</keyword>
<dbReference type="Proteomes" id="UP000054359">
    <property type="component" value="Unassembled WGS sequence"/>
</dbReference>
<dbReference type="SUPFAM" id="SSF103473">
    <property type="entry name" value="MFS general substrate transporter"/>
    <property type="match status" value="1"/>
</dbReference>
<evidence type="ECO:0000259" key="7">
    <source>
        <dbReference type="Pfam" id="PF12832"/>
    </source>
</evidence>
<evidence type="ECO:0000313" key="9">
    <source>
        <dbReference type="Proteomes" id="UP000054359"/>
    </source>
</evidence>
<feature type="transmembrane region" description="Helical" evidence="6">
    <location>
        <begin position="282"/>
        <end position="305"/>
    </location>
</feature>
<evidence type="ECO:0000256" key="3">
    <source>
        <dbReference type="ARBA" id="ARBA00022692"/>
    </source>
</evidence>
<keyword evidence="9" id="KW-1185">Reference proteome</keyword>
<feature type="transmembrane region" description="Helical" evidence="6">
    <location>
        <begin position="135"/>
        <end position="153"/>
    </location>
</feature>
<feature type="transmembrane region" description="Helical" evidence="6">
    <location>
        <begin position="396"/>
        <end position="415"/>
    </location>
</feature>
<dbReference type="InterPro" id="IPR036259">
    <property type="entry name" value="MFS_trans_sf"/>
</dbReference>
<accession>A0A087TD90</accession>
<dbReference type="Gene3D" id="1.20.1250.20">
    <property type="entry name" value="MFS general substrate transporter like domains"/>
    <property type="match status" value="2"/>
</dbReference>
<feature type="transmembrane region" description="Helical" evidence="6">
    <location>
        <begin position="464"/>
        <end position="487"/>
    </location>
</feature>
<reference evidence="8 9" key="1">
    <citation type="submission" date="2013-11" db="EMBL/GenBank/DDBJ databases">
        <title>Genome sequencing of Stegodyphus mimosarum.</title>
        <authorList>
            <person name="Bechsgaard J."/>
        </authorList>
    </citation>
    <scope>NUCLEOTIDE SEQUENCE [LARGE SCALE GENOMIC DNA]</scope>
</reference>
<evidence type="ECO:0000256" key="4">
    <source>
        <dbReference type="ARBA" id="ARBA00022989"/>
    </source>
</evidence>
<gene>
    <name evidence="8" type="ORF">X975_18548</name>
</gene>
<feature type="transmembrane region" description="Helical" evidence="6">
    <location>
        <begin position="105"/>
        <end position="123"/>
    </location>
</feature>
<dbReference type="Pfam" id="PF12832">
    <property type="entry name" value="MFS_1_like"/>
    <property type="match status" value="1"/>
</dbReference>
<name>A0A087TD90_STEMI</name>
<dbReference type="AlphaFoldDB" id="A0A087TD90"/>
<keyword evidence="3 6" id="KW-0812">Transmembrane</keyword>
<feature type="transmembrane region" description="Helical" evidence="6">
    <location>
        <begin position="325"/>
        <end position="342"/>
    </location>
</feature>
<feature type="transmembrane region" description="Helical" evidence="6">
    <location>
        <begin position="427"/>
        <end position="452"/>
    </location>
</feature>
<feature type="transmembrane region" description="Helical" evidence="6">
    <location>
        <begin position="354"/>
        <end position="375"/>
    </location>
</feature>
<evidence type="ECO:0000256" key="5">
    <source>
        <dbReference type="ARBA" id="ARBA00023136"/>
    </source>
</evidence>
<dbReference type="PANTHER" id="PTHR16172:SF41">
    <property type="entry name" value="MAJOR FACILITATOR SUPERFAMILY DOMAIN-CONTAINING PROTEIN 6-LIKE"/>
    <property type="match status" value="1"/>
</dbReference>
<dbReference type="OMA" id="HEPKEYV"/>
<feature type="transmembrane region" description="Helical" evidence="6">
    <location>
        <begin position="553"/>
        <end position="575"/>
    </location>
</feature>
<comment type="similarity">
    <text evidence="2">Belongs to the major facilitator superfamily. MFSD6 family.</text>
</comment>
<proteinExistence type="inferred from homology"/>
<dbReference type="EMBL" id="KK114678">
    <property type="protein sequence ID" value="KFM63079.1"/>
    <property type="molecule type" value="Genomic_DNA"/>
</dbReference>
<evidence type="ECO:0000256" key="2">
    <source>
        <dbReference type="ARBA" id="ARBA00005241"/>
    </source>
</evidence>
<comment type="subcellular location">
    <subcellularLocation>
        <location evidence="1">Membrane</location>
        <topology evidence="1">Multi-pass membrane protein</topology>
    </subcellularLocation>
</comment>
<feature type="transmembrane region" description="Helical" evidence="6">
    <location>
        <begin position="74"/>
        <end position="93"/>
    </location>
</feature>
<evidence type="ECO:0000256" key="1">
    <source>
        <dbReference type="ARBA" id="ARBA00004141"/>
    </source>
</evidence>
<protein>
    <submittedName>
        <fullName evidence="8">Major facilitator superfamily domain-containing protein 6-A</fullName>
    </submittedName>
</protein>
<evidence type="ECO:0000313" key="8">
    <source>
        <dbReference type="EMBL" id="KFM63079.1"/>
    </source>
</evidence>
<dbReference type="InterPro" id="IPR051717">
    <property type="entry name" value="MFS_MFSD6"/>
</dbReference>
<dbReference type="InterPro" id="IPR024989">
    <property type="entry name" value="MFS_assoc_dom"/>
</dbReference>
<feature type="domain" description="Major facilitator superfamily associated" evidence="7">
    <location>
        <begin position="70"/>
        <end position="550"/>
    </location>
</feature>
<dbReference type="STRING" id="407821.A0A087TD90"/>
<feature type="non-terminal residue" evidence="8">
    <location>
        <position position="584"/>
    </location>
</feature>
<sequence>MSDMAKIDFKEDYEGNATLNLPELEKTVSDGSKEDNCPSMPEVNSKFIKDPYFSLNICNIWKIRICKLLLPLKLALFVWFGAGATITTFIALFSKQRGLTVSNISLIYIISPFVQFLTTLIYGIISDKIGRSKPLLLLCLTGCIAVTILFLIAPRMNTEKCNFLSASLECNSNGINKFIVTANCNASENFLQQYSCKCRYDTNTECLDKVACDSLISEDFSNLSIYQNLDESNEKGNFCNFSETINLMKTSCAPGSGRSSCKILCIVNDSEFCTNPNHNETLALAIQFILFFLFFVSHSSIYRFFDITSMFLVSAHAENYGQQRFWAILGSLLLPSLAGYIVDATSTVKGENNYTSALYVFIVGTLLTIITVWKLDVHIQPPGKLMWRKTTLLLKNYDNLAFVFAVFILGTSWGFNQIFTFLYMGDLGSPGLLIGLLKSVNSLYGLPFLMTAQWWIKKTGTRNIIVLAFLAYAVQNIGLSFLINPWFSLLLETMSILTYHLSWVAVMQHCYDISPEGLRMTVNAFIGGLHFNFGRSSGSLIGGTIMSNLGGRVAHRVMGGICLASAAMYSLFLFFNRRYIKCDS</sequence>
<dbReference type="OrthoDB" id="10056177at2759"/>
<keyword evidence="4 6" id="KW-1133">Transmembrane helix</keyword>
<dbReference type="GO" id="GO:0016020">
    <property type="term" value="C:membrane"/>
    <property type="evidence" value="ECO:0007669"/>
    <property type="project" value="UniProtKB-SubCell"/>
</dbReference>
<evidence type="ECO:0000256" key="6">
    <source>
        <dbReference type="SAM" id="Phobius"/>
    </source>
</evidence>
<dbReference type="PANTHER" id="PTHR16172">
    <property type="entry name" value="MAJOR FACILITATOR SUPERFAMILY DOMAIN-CONTAINING PROTEIN 6-LIKE"/>
    <property type="match status" value="1"/>
</dbReference>